<keyword evidence="5" id="KW-0597">Phosphoprotein</keyword>
<evidence type="ECO:0000256" key="7">
    <source>
        <dbReference type="ARBA" id="ARBA00022786"/>
    </source>
</evidence>
<keyword evidence="8" id="KW-0832">Ubl conjugation</keyword>
<dbReference type="GO" id="GO:0030430">
    <property type="term" value="C:host cell cytoplasm"/>
    <property type="evidence" value="ECO:0007669"/>
    <property type="project" value="UniProtKB-SubCell"/>
</dbReference>
<dbReference type="GO" id="GO:0044423">
    <property type="term" value="C:virion component"/>
    <property type="evidence" value="ECO:0007669"/>
    <property type="project" value="UniProtKB-KW"/>
</dbReference>
<proteinExistence type="inferred from homology"/>
<evidence type="ECO:0000256" key="9">
    <source>
        <dbReference type="ARBA" id="ARBA00022844"/>
    </source>
</evidence>
<organismHost>
    <name type="scientific">Pan troglodytes</name>
    <name type="common">Chimpanzee</name>
    <dbReference type="NCBI Taxonomy" id="9598"/>
</organismHost>
<evidence type="ECO:0000313" key="15">
    <source>
        <dbReference type="EMBL" id="AAO22476.1"/>
    </source>
</evidence>
<organism evidence="15 16">
    <name type="scientific">Simian immunodeficiency virus</name>
    <name type="common">SIV</name>
    <dbReference type="NCBI Taxonomy" id="11723"/>
    <lineage>
        <taxon>Viruses</taxon>
        <taxon>Riboviria</taxon>
        <taxon>Pararnavirae</taxon>
        <taxon>Artverviricota</taxon>
        <taxon>Revtraviricetes</taxon>
        <taxon>Ortervirales</taxon>
        <taxon>Retroviridae</taxon>
        <taxon>Orthoretrovirinae</taxon>
        <taxon>Lentivirus</taxon>
        <taxon>Lentivirus simimdef</taxon>
    </lineage>
</organism>
<reference evidence="15 16" key="1">
    <citation type="journal article" date="2003" name="J. Virol.">
        <title>Characterization and comparison of recombinant simian immunodeficiency virus from drill (Mandrillus leucophaeus) and mandrill (Mandrillus sphinx) isolates.</title>
        <authorList>
            <person name="Hu J."/>
            <person name="Switzer W.M."/>
            <person name="Foley B.T."/>
            <person name="Robertson D.L."/>
            <person name="Goeken R.M."/>
            <person name="Korber B.T."/>
            <person name="Hirsch V.M."/>
            <person name="Beer B.E."/>
        </authorList>
    </citation>
    <scope>NUCLEOTIDE SEQUENCE [LARGE SCALE GENOMIC DNA]</scope>
    <source>
        <strain evidence="15">SIVmnd5440</strain>
    </source>
</reference>
<evidence type="ECO:0000256" key="14">
    <source>
        <dbReference type="SAM" id="MobiDB-lite"/>
    </source>
</evidence>
<keyword evidence="4" id="KW-1032">Host cell membrane</keyword>
<keyword evidence="12" id="KW-1035">Host cytoplasm</keyword>
<evidence type="ECO:0000256" key="12">
    <source>
        <dbReference type="ARBA" id="ARBA00023200"/>
    </source>
</evidence>
<dbReference type="InterPro" id="IPR000475">
    <property type="entry name" value="Vif"/>
</dbReference>
<dbReference type="GO" id="GO:0019058">
    <property type="term" value="P:viral life cycle"/>
    <property type="evidence" value="ECO:0007669"/>
    <property type="project" value="InterPro"/>
</dbReference>
<organismHost>
    <name type="scientific">Cercopithecidae</name>
    <name type="common">Old World monkeys</name>
    <dbReference type="NCBI Taxonomy" id="9527"/>
</organismHost>
<comment type="subcellular location">
    <subcellularLocation>
        <location evidence="2 13">Host cell membrane</location>
        <topology evidence="2 13">Peripheral membrane protein</topology>
        <orientation evidence="2 13">Cytoplasmic side</orientation>
    </subcellularLocation>
    <subcellularLocation>
        <location evidence="13">Host cytoplasm</location>
    </subcellularLocation>
    <subcellularLocation>
        <location evidence="1 13">Virion</location>
    </subcellularLocation>
    <text evidence="13">In the cytoplasm, seems to colocalize with intermediate filament vimentin. A fraction is associated with the cytoplasmic side of cellular membranes, presumably via the interaction with Pr55Gag precursor.</text>
</comment>
<feature type="region of interest" description="Disordered" evidence="14">
    <location>
        <begin position="161"/>
        <end position="199"/>
    </location>
</feature>
<evidence type="ECO:0000256" key="10">
    <source>
        <dbReference type="ARBA" id="ARBA00022870"/>
    </source>
</evidence>
<evidence type="ECO:0000256" key="4">
    <source>
        <dbReference type="ARBA" id="ARBA00022511"/>
    </source>
</evidence>
<dbReference type="Pfam" id="PF00559">
    <property type="entry name" value="Vif"/>
    <property type="match status" value="1"/>
</dbReference>
<evidence type="ECO:0000256" key="2">
    <source>
        <dbReference type="ARBA" id="ARBA00004501"/>
    </source>
</evidence>
<sequence length="213" mass="24885">MEKQWIAIPTWEDRQDVKLRDWNSIVKYHKYKGEKHLENWQLYPHFQCSGWWTHSQKKIPFKDGSKIIITVLWNLTPEKGWLSQYAFTVEYQKENYFTYIDPVTADRIIHGEYFPCFTDQAIRKALFGERLVACYFPWGHRGQVGTLQFLALQAYLRGRKHGREGTRGARRSRRGRTGAMAGNVTGENQPGGPVTLPPRVPFPSLEHMCRTLA</sequence>
<name>Q7ZB18_SIV</name>
<accession>Q7ZB18</accession>
<comment type="similarity">
    <text evidence="3 13">Belongs to the primate lentivirus group Vif protein family.</text>
</comment>
<evidence type="ECO:0000313" key="16">
    <source>
        <dbReference type="Proteomes" id="UP000258537"/>
    </source>
</evidence>
<evidence type="ECO:0000256" key="5">
    <source>
        <dbReference type="ARBA" id="ARBA00022553"/>
    </source>
</evidence>
<dbReference type="GO" id="GO:0020002">
    <property type="term" value="C:host cell plasma membrane"/>
    <property type="evidence" value="ECO:0007669"/>
    <property type="project" value="UniProtKB-SubCell"/>
</dbReference>
<keyword evidence="11" id="KW-0472">Membrane</keyword>
<keyword evidence="10" id="KW-1043">Host membrane</keyword>
<feature type="compositionally biased region" description="Basic residues" evidence="14">
    <location>
        <begin position="161"/>
        <end position="176"/>
    </location>
</feature>
<keyword evidence="9" id="KW-0946">Virion</keyword>
<evidence type="ECO:0000256" key="11">
    <source>
        <dbReference type="ARBA" id="ARBA00023136"/>
    </source>
</evidence>
<evidence type="ECO:0000256" key="3">
    <source>
        <dbReference type="ARBA" id="ARBA00006372"/>
    </source>
</evidence>
<evidence type="ECO:0000256" key="8">
    <source>
        <dbReference type="ARBA" id="ARBA00022843"/>
    </source>
</evidence>
<dbReference type="EMBL" id="AY159322">
    <property type="protein sequence ID" value="AAO22476.1"/>
    <property type="molecule type" value="Genomic_DNA"/>
</dbReference>
<dbReference type="PRINTS" id="PR00349">
    <property type="entry name" value="VIRIONINFFCT"/>
</dbReference>
<evidence type="ECO:0000256" key="6">
    <source>
        <dbReference type="ARBA" id="ARBA00022581"/>
    </source>
</evidence>
<evidence type="ECO:0000256" key="13">
    <source>
        <dbReference type="RuleBase" id="RU003341"/>
    </source>
</evidence>
<dbReference type="Proteomes" id="UP000258537">
    <property type="component" value="Segment"/>
</dbReference>
<keyword evidence="6" id="KW-0945">Host-virus interaction</keyword>
<gene>
    <name evidence="15" type="primary">vif</name>
</gene>
<protein>
    <recommendedName>
        <fullName evidence="13">Virion infectivity factor</fullName>
    </recommendedName>
</protein>
<evidence type="ECO:0000256" key="1">
    <source>
        <dbReference type="ARBA" id="ARBA00004328"/>
    </source>
</evidence>
<keyword evidence="7" id="KW-0833">Ubl conjugation pathway</keyword>